<feature type="compositionally biased region" description="Polar residues" evidence="1">
    <location>
        <begin position="196"/>
        <end position="207"/>
    </location>
</feature>
<proteinExistence type="predicted"/>
<protein>
    <submittedName>
        <fullName evidence="3">Uncharacterized protein</fullName>
    </submittedName>
</protein>
<evidence type="ECO:0000313" key="4">
    <source>
        <dbReference type="Proteomes" id="UP000784294"/>
    </source>
</evidence>
<keyword evidence="4" id="KW-1185">Reference proteome</keyword>
<reference evidence="3" key="1">
    <citation type="submission" date="2018-11" db="EMBL/GenBank/DDBJ databases">
        <authorList>
            <consortium name="Pathogen Informatics"/>
        </authorList>
    </citation>
    <scope>NUCLEOTIDE SEQUENCE</scope>
</reference>
<feature type="transmembrane region" description="Helical" evidence="2">
    <location>
        <begin position="74"/>
        <end position="97"/>
    </location>
</feature>
<evidence type="ECO:0000256" key="1">
    <source>
        <dbReference type="SAM" id="MobiDB-lite"/>
    </source>
</evidence>
<name>A0A448WCQ5_9PLAT</name>
<sequence length="397" mass="44699">MRETRADSKTLLKSLCLRVHLTSRHGVYKKRDSLPAAKASSVTKAAEIALAVSTISLSRWTCFTAVPIGMLIRLAGYLAAIVTGFLILTTAGQQLGLRDGVKLVAMRKAVTGPSGRPRDHFVLAAPDKCPMTTEPTVLHELRASLDEAPIILSARLLRAEDPNKEWKAKKALDLRAPDRGGDEFERDNSDNEDLQNDGSNTDSRTNRLPASPFFAPFFVCRYYTYLGQNLASPVVQRVWDVETRGGVRHTKEETVEDWRRIPPENENIQAGPFYTPAWLFSRSTVRPTTLPTEAEEPRPKAPLRGAGQMKLARKEDGIGDEFIQMLRERPEHNLDSPVGCLDRYTYVQNIKFILFLRTISEESTQRRIYSLARQPILFSEDLERIIYQNLCPNCSKS</sequence>
<feature type="compositionally biased region" description="Basic and acidic residues" evidence="1">
    <location>
        <begin position="177"/>
        <end position="189"/>
    </location>
</feature>
<dbReference type="Proteomes" id="UP000784294">
    <property type="component" value="Unassembled WGS sequence"/>
</dbReference>
<comment type="caution">
    <text evidence="3">The sequence shown here is derived from an EMBL/GenBank/DDBJ whole genome shotgun (WGS) entry which is preliminary data.</text>
</comment>
<evidence type="ECO:0000256" key="2">
    <source>
        <dbReference type="SAM" id="Phobius"/>
    </source>
</evidence>
<gene>
    <name evidence="3" type="ORF">PXEA_LOCUS2065</name>
</gene>
<dbReference type="AlphaFoldDB" id="A0A448WCQ5"/>
<evidence type="ECO:0000313" key="3">
    <source>
        <dbReference type="EMBL" id="VEL08625.1"/>
    </source>
</evidence>
<keyword evidence="2" id="KW-0812">Transmembrane</keyword>
<dbReference type="EMBL" id="CAAALY010004388">
    <property type="protein sequence ID" value="VEL08625.1"/>
    <property type="molecule type" value="Genomic_DNA"/>
</dbReference>
<keyword evidence="2" id="KW-0472">Membrane</keyword>
<accession>A0A448WCQ5</accession>
<organism evidence="3 4">
    <name type="scientific">Protopolystoma xenopodis</name>
    <dbReference type="NCBI Taxonomy" id="117903"/>
    <lineage>
        <taxon>Eukaryota</taxon>
        <taxon>Metazoa</taxon>
        <taxon>Spiralia</taxon>
        <taxon>Lophotrochozoa</taxon>
        <taxon>Platyhelminthes</taxon>
        <taxon>Monogenea</taxon>
        <taxon>Polyopisthocotylea</taxon>
        <taxon>Polystomatidea</taxon>
        <taxon>Polystomatidae</taxon>
        <taxon>Protopolystoma</taxon>
    </lineage>
</organism>
<feature type="region of interest" description="Disordered" evidence="1">
    <location>
        <begin position="177"/>
        <end position="207"/>
    </location>
</feature>
<keyword evidence="2" id="KW-1133">Transmembrane helix</keyword>